<evidence type="ECO:0000313" key="17">
    <source>
        <dbReference type="Proteomes" id="UP000623509"/>
    </source>
</evidence>
<keyword evidence="6" id="KW-0479">Metal-binding</keyword>
<dbReference type="PANTHER" id="PTHR31528:SF1">
    <property type="entry name" value="4-AMINO-5-HYDROXYMETHYL-2-METHYLPYRIMIDINE PHOSPHATE SYNTHASE THI11-RELATED"/>
    <property type="match status" value="1"/>
</dbReference>
<keyword evidence="5" id="KW-0808">Transferase</keyword>
<evidence type="ECO:0000313" key="15">
    <source>
        <dbReference type="EMBL" id="PAS93698.1"/>
    </source>
</evidence>
<comment type="catalytic activity">
    <reaction evidence="11">
        <text>N(6)-(pyridoxal phosphate)-L-lysyl-[4-amino-5-hydroxymethyl-2-methylpyrimidine phosphate synthase] + L-histidyl-[4-amino-5-hydroxymethyl-2-methylpyrimidine phosphate synthase] + 2 Fe(3+) + 4 H2O = L-lysyl-[4-amino-5-hydroxymethyl-2-methylpyrimidine phosphate synthase] + (2S)-2-amino-5-hydroxy-4-oxopentanoyl-[4-amino-5-hydroxymethyl-2-methylpyrimidine phosphate synthase] + 4-amino-2-methyl-5-(phosphooxymethyl)pyrimidine + 3-oxopropanoate + 2 Fe(2+) + 2 H(+)</text>
        <dbReference type="Rhea" id="RHEA:65756"/>
        <dbReference type="Rhea" id="RHEA-COMP:16892"/>
        <dbReference type="Rhea" id="RHEA-COMP:16893"/>
        <dbReference type="Rhea" id="RHEA-COMP:16894"/>
        <dbReference type="Rhea" id="RHEA-COMP:16895"/>
        <dbReference type="ChEBI" id="CHEBI:15377"/>
        <dbReference type="ChEBI" id="CHEBI:15378"/>
        <dbReference type="ChEBI" id="CHEBI:29033"/>
        <dbReference type="ChEBI" id="CHEBI:29034"/>
        <dbReference type="ChEBI" id="CHEBI:29969"/>
        <dbReference type="ChEBI" id="CHEBI:29979"/>
        <dbReference type="ChEBI" id="CHEBI:33190"/>
        <dbReference type="ChEBI" id="CHEBI:58354"/>
        <dbReference type="ChEBI" id="CHEBI:143915"/>
        <dbReference type="ChEBI" id="CHEBI:157692"/>
    </reaction>
    <physiologicalReaction direction="left-to-right" evidence="11">
        <dbReference type="Rhea" id="RHEA:65757"/>
    </physiologicalReaction>
</comment>
<evidence type="ECO:0000256" key="12">
    <source>
        <dbReference type="SAM" id="SignalP"/>
    </source>
</evidence>
<dbReference type="SUPFAM" id="SSF53850">
    <property type="entry name" value="Periplasmic binding protein-like II"/>
    <property type="match status" value="1"/>
</dbReference>
<dbReference type="Proteomes" id="UP000623509">
    <property type="component" value="Unassembled WGS sequence"/>
</dbReference>
<dbReference type="RefSeq" id="WP_095523997.1">
    <property type="nucleotide sequence ID" value="NZ_MDUX01000014.1"/>
</dbReference>
<evidence type="ECO:0000256" key="11">
    <source>
        <dbReference type="ARBA" id="ARBA00048179"/>
    </source>
</evidence>
<comment type="subunit">
    <text evidence="4">Homodimer.</text>
</comment>
<evidence type="ECO:0000256" key="10">
    <source>
        <dbReference type="ARBA" id="ARBA00033171"/>
    </source>
</evidence>
<dbReference type="EMBL" id="NMRN01000013">
    <property type="protein sequence ID" value="PAS93698.1"/>
    <property type="molecule type" value="Genomic_DNA"/>
</dbReference>
<evidence type="ECO:0000313" key="14">
    <source>
        <dbReference type="EMBL" id="KAF7599744.1"/>
    </source>
</evidence>
<evidence type="ECO:0000256" key="5">
    <source>
        <dbReference type="ARBA" id="ARBA00022679"/>
    </source>
</evidence>
<evidence type="ECO:0000256" key="6">
    <source>
        <dbReference type="ARBA" id="ARBA00022723"/>
    </source>
</evidence>
<dbReference type="GO" id="GO:0046872">
    <property type="term" value="F:metal ion binding"/>
    <property type="evidence" value="ECO:0007669"/>
    <property type="project" value="UniProtKB-KW"/>
</dbReference>
<reference evidence="14 17" key="1">
    <citation type="submission" date="2016-08" db="EMBL/GenBank/DDBJ databases">
        <title>Candidatus Dactylopiibacterium carminicum genome sequence.</title>
        <authorList>
            <person name="Ramirez-Puebla S.T."/>
            <person name="Ormeno-Orrillo E."/>
            <person name="Vera-Ponce De Leon A."/>
            <person name="Luis L."/>
            <person name="Sanchez-Flores A."/>
            <person name="Monica R."/>
            <person name="Martinez-Romero E."/>
        </authorList>
    </citation>
    <scope>NUCLEOTIDE SEQUENCE [LARGE SCALE GENOMIC DNA]</scope>
    <source>
        <strain evidence="14">END1</strain>
    </source>
</reference>
<sequence>MQTFSKLVRRSALACLLAGLAGTALAQDLTKMKFTLDWRFEGPSAPFLLAKDKGYFAAEGLDVVIDSGAGSAGALTRVATGAYDMAFADFNTLVEYNANNPDSKLQAVYMVYNFTPAAVVSLKKTGIAKPADLIGKTLAAPVFDGGRKSFPAFAKANDLDPTKVTWQSVDPAIRETLLARGEVQAITGFSFTSVLNLEARGVKESDVAVMLYNKYGLDLYGNGIVVHPKFASEHPKQVAGFLRAFNKALKETIANPEAAIAYVKAKDGLVDVALETRRLKMAINDVVITPETKAAGLGSVNDERLKRAIGQVVTAFGLKTTPEPASLFNASYLSSAAERAIK</sequence>
<proteinExistence type="inferred from homology"/>
<keyword evidence="12" id="KW-0732">Signal</keyword>
<evidence type="ECO:0000256" key="9">
    <source>
        <dbReference type="ARBA" id="ARBA00023004"/>
    </source>
</evidence>
<gene>
    <name evidence="14" type="ORF">BGI27_05945</name>
    <name evidence="15" type="ORF">CGU29_06385</name>
</gene>
<evidence type="ECO:0000256" key="4">
    <source>
        <dbReference type="ARBA" id="ARBA00011738"/>
    </source>
</evidence>
<dbReference type="InterPro" id="IPR015168">
    <property type="entry name" value="SsuA/THI5"/>
</dbReference>
<name>A0A272EUC4_9RHOO</name>
<comment type="caution">
    <text evidence="15">The sequence shown here is derived from an EMBL/GenBank/DDBJ whole genome shotgun (WGS) entry which is preliminary data.</text>
</comment>
<dbReference type="AlphaFoldDB" id="A0A272EUC4"/>
<dbReference type="InterPro" id="IPR027939">
    <property type="entry name" value="NMT1/THI5"/>
</dbReference>
<dbReference type="Pfam" id="PF09084">
    <property type="entry name" value="NMT1"/>
    <property type="match status" value="1"/>
</dbReference>
<organism evidence="15 16">
    <name type="scientific">Candidatus Dactylopiibacterium carminicum</name>
    <dbReference type="NCBI Taxonomy" id="857335"/>
    <lineage>
        <taxon>Bacteria</taxon>
        <taxon>Pseudomonadati</taxon>
        <taxon>Pseudomonadota</taxon>
        <taxon>Betaproteobacteria</taxon>
        <taxon>Rhodocyclales</taxon>
        <taxon>Rhodocyclaceae</taxon>
        <taxon>Candidatus Dactylopiibacterium</taxon>
    </lineage>
</organism>
<feature type="signal peptide" evidence="12">
    <location>
        <begin position="1"/>
        <end position="26"/>
    </location>
</feature>
<dbReference type="OrthoDB" id="8555942at2"/>
<keyword evidence="9" id="KW-0408">Iron</keyword>
<keyword evidence="17" id="KW-1185">Reference proteome</keyword>
<evidence type="ECO:0000313" key="16">
    <source>
        <dbReference type="Proteomes" id="UP000216107"/>
    </source>
</evidence>
<evidence type="ECO:0000256" key="3">
    <source>
        <dbReference type="ARBA" id="ARBA00009406"/>
    </source>
</evidence>
<comment type="pathway">
    <text evidence="2">Cofactor biosynthesis; thiamine diphosphate biosynthesis.</text>
</comment>
<dbReference type="Proteomes" id="UP000216107">
    <property type="component" value="Unassembled WGS sequence"/>
</dbReference>
<dbReference type="GO" id="GO:0009228">
    <property type="term" value="P:thiamine biosynthetic process"/>
    <property type="evidence" value="ECO:0007669"/>
    <property type="project" value="UniProtKB-KW"/>
</dbReference>
<accession>A0A272EUC4</accession>
<keyword evidence="7" id="KW-0663">Pyridoxal phosphate</keyword>
<keyword evidence="8" id="KW-0784">Thiamine biosynthesis</keyword>
<dbReference type="PANTHER" id="PTHR31528">
    <property type="entry name" value="4-AMINO-5-HYDROXYMETHYL-2-METHYLPYRIMIDINE PHOSPHATE SYNTHASE THI11-RELATED"/>
    <property type="match status" value="1"/>
</dbReference>
<evidence type="ECO:0000259" key="13">
    <source>
        <dbReference type="Pfam" id="PF09084"/>
    </source>
</evidence>
<dbReference type="GO" id="GO:0016740">
    <property type="term" value="F:transferase activity"/>
    <property type="evidence" value="ECO:0007669"/>
    <property type="project" value="UniProtKB-KW"/>
</dbReference>
<protein>
    <recommendedName>
        <fullName evidence="10">Thiamine pyrimidine synthase</fullName>
    </recommendedName>
</protein>
<comment type="similarity">
    <text evidence="3">Belongs to the NMT1/THI5 family.</text>
</comment>
<evidence type="ECO:0000256" key="1">
    <source>
        <dbReference type="ARBA" id="ARBA00003469"/>
    </source>
</evidence>
<feature type="chain" id="PRO_5012922100" description="Thiamine pyrimidine synthase" evidence="12">
    <location>
        <begin position="27"/>
        <end position="342"/>
    </location>
</feature>
<evidence type="ECO:0000256" key="2">
    <source>
        <dbReference type="ARBA" id="ARBA00004948"/>
    </source>
</evidence>
<comment type="function">
    <text evidence="1">Responsible for the formation of the pyrimidine heterocycle in the thiamine biosynthesis pathway. Catalyzes the formation of hydroxymethylpyrimidine phosphate (HMP-P) from histidine and pyridoxal phosphate (PLP). The protein uses PLP and the active site histidine to form HMP-P, generating an inactive enzyme. The enzyme can only undergo a single turnover, which suggests it is a suicide enzyme.</text>
</comment>
<dbReference type="EMBL" id="MDUX01000014">
    <property type="protein sequence ID" value="KAF7599744.1"/>
    <property type="molecule type" value="Genomic_DNA"/>
</dbReference>
<feature type="domain" description="SsuA/THI5-like" evidence="13">
    <location>
        <begin position="45"/>
        <end position="259"/>
    </location>
</feature>
<evidence type="ECO:0000256" key="7">
    <source>
        <dbReference type="ARBA" id="ARBA00022898"/>
    </source>
</evidence>
<evidence type="ECO:0000256" key="8">
    <source>
        <dbReference type="ARBA" id="ARBA00022977"/>
    </source>
</evidence>
<reference evidence="15 16" key="2">
    <citation type="submission" date="2017-07" db="EMBL/GenBank/DDBJ databases">
        <title>Candidatus Dactylopiibacterium carminicum, a nitrogen-fixing symbiont of the cochineal insect Dactylopius coccus and Dactylopius opuntiae (Hemiptera: Coccoidea: Dactylopiidae).</title>
        <authorList>
            <person name="Vera A."/>
        </authorList>
    </citation>
    <scope>NUCLEOTIDE SEQUENCE [LARGE SCALE GENOMIC DNA]</scope>
    <source>
        <strain evidence="15 16">NFDCM</strain>
    </source>
</reference>
<dbReference type="Gene3D" id="3.40.190.10">
    <property type="entry name" value="Periplasmic binding protein-like II"/>
    <property type="match status" value="2"/>
</dbReference>